<dbReference type="InterPro" id="IPR050465">
    <property type="entry name" value="UPF0194_transport"/>
</dbReference>
<dbReference type="OrthoDB" id="2372916at2"/>
<dbReference type="EMBL" id="FRAF01000022">
    <property type="protein sequence ID" value="SHK78279.1"/>
    <property type="molecule type" value="Genomic_DNA"/>
</dbReference>
<accession>A0A1M6V9Z7</accession>
<evidence type="ECO:0000259" key="4">
    <source>
        <dbReference type="Pfam" id="PF25989"/>
    </source>
</evidence>
<dbReference type="InterPro" id="IPR058636">
    <property type="entry name" value="Beta-barrel_YknX"/>
</dbReference>
<keyword evidence="3" id="KW-1133">Transmembrane helix</keyword>
<proteinExistence type="predicted"/>
<dbReference type="RefSeq" id="WP_072874848.1">
    <property type="nucleotide sequence ID" value="NZ_FRAF01000022.1"/>
</dbReference>
<keyword evidence="3" id="KW-0472">Membrane</keyword>
<sequence length="286" mass="31664">MQRRRFWRHYGWWLVILCLVCLLTVAGWLLWQRQKPVRLQWTEVSKHNLSNAIMESGTVKPVQRQLVFLNQLPGPIENTYVHPGEVVKKGQALFTSGGVSWPASITGQVLFVHPQGVDSSGQPEPVIEVASLQKQIVIEVSEENAVHVHAGQRVLLTADAYPGQTWRGTVISVAPYAAENVNGSSQVEVDIKPHTPFTVPYGFTVHAEWNTVIAQHVLTIPYSALVQDGTQYAVFVYQNHRVQEKIVSLGQTDNSLVQVLSGLSDGQKIVNNPPSSLQSGEVVVQP</sequence>
<dbReference type="Gene3D" id="2.40.420.20">
    <property type="match status" value="1"/>
</dbReference>
<feature type="transmembrane region" description="Helical" evidence="3">
    <location>
        <begin position="12"/>
        <end position="31"/>
    </location>
</feature>
<feature type="domain" description="YknX-like C-terminal permuted SH3-like" evidence="4">
    <location>
        <begin position="217"/>
        <end position="283"/>
    </location>
</feature>
<protein>
    <submittedName>
        <fullName evidence="6">HlyD family secretion protein</fullName>
    </submittedName>
</protein>
<keyword evidence="7" id="KW-1185">Reference proteome</keyword>
<evidence type="ECO:0000256" key="3">
    <source>
        <dbReference type="SAM" id="Phobius"/>
    </source>
</evidence>
<evidence type="ECO:0000313" key="6">
    <source>
        <dbReference type="EMBL" id="SHK78279.1"/>
    </source>
</evidence>
<reference evidence="7" key="1">
    <citation type="submission" date="2016-11" db="EMBL/GenBank/DDBJ databases">
        <authorList>
            <person name="Varghese N."/>
            <person name="Submissions S."/>
        </authorList>
    </citation>
    <scope>NUCLEOTIDE SEQUENCE [LARGE SCALE GENOMIC DNA]</scope>
    <source>
        <strain evidence="7">USBA-503</strain>
    </source>
</reference>
<dbReference type="Gene3D" id="2.40.30.170">
    <property type="match status" value="1"/>
</dbReference>
<evidence type="ECO:0000259" key="5">
    <source>
        <dbReference type="Pfam" id="PF25990"/>
    </source>
</evidence>
<evidence type="ECO:0000256" key="1">
    <source>
        <dbReference type="ARBA" id="ARBA00004196"/>
    </source>
</evidence>
<keyword evidence="3" id="KW-0812">Transmembrane</keyword>
<comment type="subcellular location">
    <subcellularLocation>
        <location evidence="1">Cell envelope</location>
    </subcellularLocation>
</comment>
<dbReference type="AlphaFoldDB" id="A0A1M6V9Z7"/>
<dbReference type="Proteomes" id="UP000184016">
    <property type="component" value="Unassembled WGS sequence"/>
</dbReference>
<dbReference type="STRING" id="1830138.SAMN05443507_12255"/>
<dbReference type="PANTHER" id="PTHR32347">
    <property type="entry name" value="EFFLUX SYSTEM COMPONENT YKNX-RELATED"/>
    <property type="match status" value="1"/>
</dbReference>
<feature type="domain" description="YknX-like beta-barrel" evidence="5">
    <location>
        <begin position="139"/>
        <end position="185"/>
    </location>
</feature>
<dbReference type="GO" id="GO:0030313">
    <property type="term" value="C:cell envelope"/>
    <property type="evidence" value="ECO:0007669"/>
    <property type="project" value="UniProtKB-SubCell"/>
</dbReference>
<evidence type="ECO:0000313" key="7">
    <source>
        <dbReference type="Proteomes" id="UP000184016"/>
    </source>
</evidence>
<gene>
    <name evidence="6" type="ORF">SAMN05443507_12255</name>
</gene>
<name>A0A1M6V9Z7_9BACL</name>
<dbReference type="InterPro" id="IPR058637">
    <property type="entry name" value="YknX-like_C"/>
</dbReference>
<evidence type="ECO:0000256" key="2">
    <source>
        <dbReference type="ARBA" id="ARBA00023054"/>
    </source>
</evidence>
<dbReference type="Pfam" id="PF25989">
    <property type="entry name" value="YknX_C"/>
    <property type="match status" value="1"/>
</dbReference>
<dbReference type="Pfam" id="PF25990">
    <property type="entry name" value="Beta-barrel_YknX"/>
    <property type="match status" value="1"/>
</dbReference>
<keyword evidence="2" id="KW-0175">Coiled coil</keyword>
<organism evidence="6 7">
    <name type="scientific">Alicyclobacillus tolerans</name>
    <dbReference type="NCBI Taxonomy" id="90970"/>
    <lineage>
        <taxon>Bacteria</taxon>
        <taxon>Bacillati</taxon>
        <taxon>Bacillota</taxon>
        <taxon>Bacilli</taxon>
        <taxon>Bacillales</taxon>
        <taxon>Alicyclobacillaceae</taxon>
        <taxon>Alicyclobacillus</taxon>
    </lineage>
</organism>